<sequence length="278" mass="31794">MKYICNYSILRFLPYPETGEFVNIGIVLIANNGDFRFKIEQKRQRVTHFFPSLESKIFQRAKREMTAELSRLSGFLAQNRSDLSMLLNTFKHLIHPRETMMRFSDPGTMATDNADAALSALFDHYVNHDFATKEYQETVLEKQLGSLLSDSNLRQKYTEQKLGTIEYPVRFPFVLSQGQIPVQAIKPINLGHDESSKILEHGDSWISKVRRLMSYDSLATDTLFVAGAPEPGKPKLLKAYREITRELGSFKGVRVINYDEGRNELLSQIRLGIPATLN</sequence>
<accession>A0A3G7UBC7</accession>
<protein>
    <recommendedName>
        <fullName evidence="3">DUF3037 domain-containing protein</fullName>
    </recommendedName>
</protein>
<dbReference type="Pfam" id="PF11236">
    <property type="entry name" value="DUF3037"/>
    <property type="match status" value="1"/>
</dbReference>
<dbReference type="EMBL" id="CP027754">
    <property type="protein sequence ID" value="AZE55926.1"/>
    <property type="molecule type" value="Genomic_DNA"/>
</dbReference>
<gene>
    <name evidence="1" type="ORF">C4K03_3773</name>
</gene>
<proteinExistence type="predicted"/>
<evidence type="ECO:0000313" key="1">
    <source>
        <dbReference type="EMBL" id="AZE55926.1"/>
    </source>
</evidence>
<dbReference type="AlphaFoldDB" id="A0A3G7UBC7"/>
<organism evidence="1 2">
    <name type="scientific">Pseudomonas synxantha</name>
    <dbReference type="NCBI Taxonomy" id="47883"/>
    <lineage>
        <taxon>Bacteria</taxon>
        <taxon>Pseudomonadati</taxon>
        <taxon>Pseudomonadota</taxon>
        <taxon>Gammaproteobacteria</taxon>
        <taxon>Pseudomonadales</taxon>
        <taxon>Pseudomonadaceae</taxon>
        <taxon>Pseudomonas</taxon>
    </lineage>
</organism>
<dbReference type="InterPro" id="IPR021398">
    <property type="entry name" value="DUF3037"/>
</dbReference>
<dbReference type="Proteomes" id="UP000268696">
    <property type="component" value="Chromosome"/>
</dbReference>
<dbReference type="RefSeq" id="WP_124378394.1">
    <property type="nucleotide sequence ID" value="NZ_CP027754.1"/>
</dbReference>
<evidence type="ECO:0000313" key="2">
    <source>
        <dbReference type="Proteomes" id="UP000268696"/>
    </source>
</evidence>
<reference evidence="1 2" key="1">
    <citation type="submission" date="2018-03" db="EMBL/GenBank/DDBJ databases">
        <title>Diversity of phytobeneficial traits revealed by whole-genome analysis of worldwide-isolated phenazine-producing Pseudomonas spp.</title>
        <authorList>
            <person name="Biessy A."/>
            <person name="Novinscak A."/>
            <person name="Blom J."/>
            <person name="Leger G."/>
            <person name="Thomashow L.S."/>
            <person name="Cazorla F.M."/>
            <person name="Josic D."/>
            <person name="Filion M."/>
        </authorList>
    </citation>
    <scope>NUCLEOTIDE SEQUENCE [LARGE SCALE GENOMIC DNA]</scope>
    <source>
        <strain evidence="1 2">30B</strain>
    </source>
</reference>
<name>A0A3G7UBC7_9PSED</name>
<evidence type="ECO:0008006" key="3">
    <source>
        <dbReference type="Google" id="ProtNLM"/>
    </source>
</evidence>